<proteinExistence type="predicted"/>
<evidence type="ECO:0000313" key="2">
    <source>
        <dbReference type="EMBL" id="CAI5444535.1"/>
    </source>
</evidence>
<accession>A0A9P1N1L1</accession>
<dbReference type="AlphaFoldDB" id="A0A9P1N1L1"/>
<evidence type="ECO:0000313" key="3">
    <source>
        <dbReference type="Proteomes" id="UP001152747"/>
    </source>
</evidence>
<gene>
    <name evidence="2" type="ORF">CAMP_LOCUS7172</name>
</gene>
<protein>
    <submittedName>
        <fullName evidence="2">Uncharacterized protein</fullName>
    </submittedName>
</protein>
<reference evidence="2" key="1">
    <citation type="submission" date="2022-11" db="EMBL/GenBank/DDBJ databases">
        <authorList>
            <person name="Kikuchi T."/>
        </authorList>
    </citation>
    <scope>NUCLEOTIDE SEQUENCE</scope>
    <source>
        <strain evidence="2">PS1010</strain>
    </source>
</reference>
<organism evidence="2 3">
    <name type="scientific">Caenorhabditis angaria</name>
    <dbReference type="NCBI Taxonomy" id="860376"/>
    <lineage>
        <taxon>Eukaryota</taxon>
        <taxon>Metazoa</taxon>
        <taxon>Ecdysozoa</taxon>
        <taxon>Nematoda</taxon>
        <taxon>Chromadorea</taxon>
        <taxon>Rhabditida</taxon>
        <taxon>Rhabditina</taxon>
        <taxon>Rhabditomorpha</taxon>
        <taxon>Rhabditoidea</taxon>
        <taxon>Rhabditidae</taxon>
        <taxon>Peloderinae</taxon>
        <taxon>Caenorhabditis</taxon>
    </lineage>
</organism>
<dbReference type="Proteomes" id="UP001152747">
    <property type="component" value="Unassembled WGS sequence"/>
</dbReference>
<dbReference type="OrthoDB" id="5775678at2759"/>
<feature type="transmembrane region" description="Helical" evidence="1">
    <location>
        <begin position="6"/>
        <end position="25"/>
    </location>
</feature>
<name>A0A9P1N1L1_9PELO</name>
<sequence length="94" mass="10579">MYQPDSWFLVLFELILVGSALYNSLKLTRLWKILNDGTRVQIQGAQRAPSVATYFSLNSNVSTKNKKVSSRRVARLDSMGDVPESLVDELVMSN</sequence>
<keyword evidence="1" id="KW-1133">Transmembrane helix</keyword>
<keyword evidence="1" id="KW-0812">Transmembrane</keyword>
<evidence type="ECO:0000256" key="1">
    <source>
        <dbReference type="SAM" id="Phobius"/>
    </source>
</evidence>
<comment type="caution">
    <text evidence="2">The sequence shown here is derived from an EMBL/GenBank/DDBJ whole genome shotgun (WGS) entry which is preliminary data.</text>
</comment>
<keyword evidence="1" id="KW-0472">Membrane</keyword>
<keyword evidence="3" id="KW-1185">Reference proteome</keyword>
<dbReference type="EMBL" id="CANHGI010000003">
    <property type="protein sequence ID" value="CAI5444535.1"/>
    <property type="molecule type" value="Genomic_DNA"/>
</dbReference>